<proteinExistence type="predicted"/>
<dbReference type="WBParaSite" id="RSKR_0000776066.1">
    <property type="protein sequence ID" value="RSKR_0000776066.1"/>
    <property type="gene ID" value="RSKR_0000776066"/>
</dbReference>
<evidence type="ECO:0000313" key="1">
    <source>
        <dbReference type="Proteomes" id="UP000095286"/>
    </source>
</evidence>
<name>A0AC35U5A7_9BILA</name>
<protein>
    <submittedName>
        <fullName evidence="2">G_PROTEIN_RECEP_F1_2 domain-containing protein</fullName>
    </submittedName>
</protein>
<reference evidence="2" key="1">
    <citation type="submission" date="2016-11" db="UniProtKB">
        <authorList>
            <consortium name="WormBaseParasite"/>
        </authorList>
    </citation>
    <scope>IDENTIFICATION</scope>
    <source>
        <strain evidence="2">KR3021</strain>
    </source>
</reference>
<sequence length="336" mass="38457">LSKADMCNENSSICECNFEYNPYESPENFLLGVFALPLIIFGIITNIFSVLIFTHESMKNSSINWYLTVISLSDSLILIAAFFVLTLPRIAELLHCWSALTLSYVLSPCMYGFMTMAQTISVWMTTGVALHRYTGVCFPFQSISLLRPKNVRMFLSGILFMAFLFNGSRFFEVHIIDNCFRSNINYIIPVIEQTSLRLNPTYRTIFYGWAYTIAMFIIPFSVLIFVNIMVVIAIRKSNRLHHTSGANPMSHKKSESKERQTTIMLVAIVLMFLACNFLAFVVNILENIAPDSDLFKTLVPCNNLLVSKKVNTEIYIVHILGHCECFMQCFDIRNFF</sequence>
<accession>A0AC35U5A7</accession>
<dbReference type="Proteomes" id="UP000095286">
    <property type="component" value="Unplaced"/>
</dbReference>
<evidence type="ECO:0000313" key="2">
    <source>
        <dbReference type="WBParaSite" id="RSKR_0000776066.1"/>
    </source>
</evidence>
<organism evidence="1 2">
    <name type="scientific">Rhabditophanes sp. KR3021</name>
    <dbReference type="NCBI Taxonomy" id="114890"/>
    <lineage>
        <taxon>Eukaryota</taxon>
        <taxon>Metazoa</taxon>
        <taxon>Ecdysozoa</taxon>
        <taxon>Nematoda</taxon>
        <taxon>Chromadorea</taxon>
        <taxon>Rhabditida</taxon>
        <taxon>Tylenchina</taxon>
        <taxon>Panagrolaimomorpha</taxon>
        <taxon>Strongyloidoidea</taxon>
        <taxon>Alloionematidae</taxon>
        <taxon>Rhabditophanes</taxon>
    </lineage>
</organism>